<dbReference type="PANTHER" id="PTHR22617:SF23">
    <property type="entry name" value="CHEMOTAXIS PROTEIN CHEW"/>
    <property type="match status" value="1"/>
</dbReference>
<comment type="caution">
    <text evidence="2">The sequence shown here is derived from an EMBL/GenBank/DDBJ whole genome shotgun (WGS) entry which is preliminary data.</text>
</comment>
<dbReference type="PANTHER" id="PTHR22617">
    <property type="entry name" value="CHEMOTAXIS SENSOR HISTIDINE KINASE-RELATED"/>
    <property type="match status" value="1"/>
</dbReference>
<dbReference type="GO" id="GO:0006935">
    <property type="term" value="P:chemotaxis"/>
    <property type="evidence" value="ECO:0007669"/>
    <property type="project" value="InterPro"/>
</dbReference>
<dbReference type="InterPro" id="IPR036061">
    <property type="entry name" value="CheW-like_dom_sf"/>
</dbReference>
<dbReference type="EMBL" id="BEHT01000036">
    <property type="protein sequence ID" value="GBC99748.1"/>
    <property type="molecule type" value="Genomic_DNA"/>
</dbReference>
<dbReference type="Proteomes" id="UP000236173">
    <property type="component" value="Unassembled WGS sequence"/>
</dbReference>
<protein>
    <submittedName>
        <fullName evidence="2">Chemotaxis protein CheW</fullName>
    </submittedName>
</protein>
<dbReference type="InterPro" id="IPR002545">
    <property type="entry name" value="CheW-lke_dom"/>
</dbReference>
<dbReference type="GO" id="GO:0005829">
    <property type="term" value="C:cytosol"/>
    <property type="evidence" value="ECO:0007669"/>
    <property type="project" value="TreeGrafter"/>
</dbReference>
<evidence type="ECO:0000259" key="1">
    <source>
        <dbReference type="PROSITE" id="PS50851"/>
    </source>
</evidence>
<dbReference type="Pfam" id="PF01584">
    <property type="entry name" value="CheW"/>
    <property type="match status" value="1"/>
</dbReference>
<dbReference type="SUPFAM" id="SSF50341">
    <property type="entry name" value="CheW-like"/>
    <property type="match status" value="1"/>
</dbReference>
<proteinExistence type="predicted"/>
<evidence type="ECO:0000313" key="3">
    <source>
        <dbReference type="Proteomes" id="UP000236173"/>
    </source>
</evidence>
<gene>
    <name evidence="2" type="primary">cheW</name>
    <name evidence="2" type="ORF">HRbin17_02279</name>
</gene>
<dbReference type="Gene3D" id="2.30.30.40">
    <property type="entry name" value="SH3 Domains"/>
    <property type="match status" value="1"/>
</dbReference>
<dbReference type="InterPro" id="IPR039315">
    <property type="entry name" value="CheW"/>
</dbReference>
<accession>A0A2H5XEX7</accession>
<dbReference type="Gene3D" id="2.40.50.180">
    <property type="entry name" value="CheA-289, Domain 4"/>
    <property type="match status" value="1"/>
</dbReference>
<organism evidence="2 3">
    <name type="scientific">Candidatus Fervidibacter japonicus</name>
    <dbReference type="NCBI Taxonomy" id="2035412"/>
    <lineage>
        <taxon>Bacteria</taxon>
        <taxon>Candidatus Fervidibacterota</taxon>
        <taxon>Candidatus Fervidibacter</taxon>
    </lineage>
</organism>
<evidence type="ECO:0000313" key="2">
    <source>
        <dbReference type="EMBL" id="GBC99748.1"/>
    </source>
</evidence>
<dbReference type="PROSITE" id="PS50851">
    <property type="entry name" value="CHEW"/>
    <property type="match status" value="1"/>
</dbReference>
<dbReference type="AlphaFoldDB" id="A0A2H5XEX7"/>
<dbReference type="SMART" id="SM00260">
    <property type="entry name" value="CheW"/>
    <property type="match status" value="1"/>
</dbReference>
<dbReference type="GO" id="GO:0007165">
    <property type="term" value="P:signal transduction"/>
    <property type="evidence" value="ECO:0007669"/>
    <property type="project" value="InterPro"/>
</dbReference>
<reference evidence="3" key="1">
    <citation type="submission" date="2017-09" db="EMBL/GenBank/DDBJ databases">
        <title>Metaegenomics of thermophilic ammonia-oxidizing enrichment culture.</title>
        <authorList>
            <person name="Kato S."/>
            <person name="Suzuki K."/>
        </authorList>
    </citation>
    <scope>NUCLEOTIDE SEQUENCE [LARGE SCALE GENOMIC DNA]</scope>
</reference>
<feature type="domain" description="CheW-like" evidence="1">
    <location>
        <begin position="10"/>
        <end position="149"/>
    </location>
</feature>
<name>A0A2H5XEX7_9BACT</name>
<sequence>MQTAEAKQQERHIVVFRLNGTLFALDIRNVQEIVQQSDIVQVPGAPLFILGIVNLRGRIMAVVDTKRLLGIGATPADKALVMVTQLGEHLVGFTVDAVEQVARITPDMVEPIGDLVTPEEARRLEGVLKLDGRLVLLLDATRLIDEETVVAAMAS</sequence>